<dbReference type="InterPro" id="IPR005119">
    <property type="entry name" value="LysR_subst-bd"/>
</dbReference>
<dbReference type="OrthoDB" id="9791253at2"/>
<dbReference type="InterPro" id="IPR036390">
    <property type="entry name" value="WH_DNA-bd_sf"/>
</dbReference>
<dbReference type="SUPFAM" id="SSF53850">
    <property type="entry name" value="Periplasmic binding protein-like II"/>
    <property type="match status" value="1"/>
</dbReference>
<dbReference type="EMBL" id="CP022604">
    <property type="protein sequence ID" value="ASV86510.1"/>
    <property type="molecule type" value="Genomic_DNA"/>
</dbReference>
<evidence type="ECO:0000313" key="6">
    <source>
        <dbReference type="EMBL" id="ASV86510.1"/>
    </source>
</evidence>
<keyword evidence="2" id="KW-0805">Transcription regulation</keyword>
<accession>A0A248UIZ5</accession>
<dbReference type="PANTHER" id="PTHR30346:SF0">
    <property type="entry name" value="HCA OPERON TRANSCRIPTIONAL ACTIVATOR HCAR"/>
    <property type="match status" value="1"/>
</dbReference>
<dbReference type="Pfam" id="PF00126">
    <property type="entry name" value="HTH_1"/>
    <property type="match status" value="1"/>
</dbReference>
<evidence type="ECO:0000313" key="7">
    <source>
        <dbReference type="EMBL" id="KAA9361667.1"/>
    </source>
</evidence>
<dbReference type="KEGG" id="och:CES85_1807"/>
<dbReference type="Gene3D" id="1.10.10.10">
    <property type="entry name" value="Winged helix-like DNA-binding domain superfamily/Winged helix DNA-binding domain"/>
    <property type="match status" value="1"/>
</dbReference>
<dbReference type="PANTHER" id="PTHR30346">
    <property type="entry name" value="TRANSCRIPTIONAL DUAL REGULATOR HCAR-RELATED"/>
    <property type="match status" value="1"/>
</dbReference>
<dbReference type="GO" id="GO:0032993">
    <property type="term" value="C:protein-DNA complex"/>
    <property type="evidence" value="ECO:0007669"/>
    <property type="project" value="TreeGrafter"/>
</dbReference>
<dbReference type="EMBL" id="VYXQ01000023">
    <property type="protein sequence ID" value="KAA9361667.1"/>
    <property type="molecule type" value="Genomic_DNA"/>
</dbReference>
<dbReference type="Proteomes" id="UP000215256">
    <property type="component" value="Chromosome 1"/>
</dbReference>
<dbReference type="PROSITE" id="PS50931">
    <property type="entry name" value="HTH_LYSR"/>
    <property type="match status" value="1"/>
</dbReference>
<dbReference type="GO" id="GO:0003677">
    <property type="term" value="F:DNA binding"/>
    <property type="evidence" value="ECO:0007669"/>
    <property type="project" value="UniProtKB-KW"/>
</dbReference>
<organism evidence="6 8">
    <name type="scientific">Ochrobactrum quorumnocens</name>
    <dbReference type="NCBI Taxonomy" id="271865"/>
    <lineage>
        <taxon>Bacteria</taxon>
        <taxon>Pseudomonadati</taxon>
        <taxon>Pseudomonadota</taxon>
        <taxon>Alphaproteobacteria</taxon>
        <taxon>Hyphomicrobiales</taxon>
        <taxon>Brucellaceae</taxon>
        <taxon>Brucella/Ochrobactrum group</taxon>
        <taxon>Ochrobactrum</taxon>
    </lineage>
</organism>
<dbReference type="GO" id="GO:0003700">
    <property type="term" value="F:DNA-binding transcription factor activity"/>
    <property type="evidence" value="ECO:0007669"/>
    <property type="project" value="InterPro"/>
</dbReference>
<evidence type="ECO:0000313" key="9">
    <source>
        <dbReference type="Proteomes" id="UP000327108"/>
    </source>
</evidence>
<dbReference type="SUPFAM" id="SSF46785">
    <property type="entry name" value="Winged helix' DNA-binding domain"/>
    <property type="match status" value="1"/>
</dbReference>
<dbReference type="PRINTS" id="PR00039">
    <property type="entry name" value="HTHLYSR"/>
</dbReference>
<keyword evidence="4" id="KW-0804">Transcription</keyword>
<dbReference type="AlphaFoldDB" id="A0A248UIZ5"/>
<name>A0A248UIZ5_9HYPH</name>
<dbReference type="Proteomes" id="UP000327108">
    <property type="component" value="Unassembled WGS sequence"/>
</dbReference>
<keyword evidence="9" id="KW-1185">Reference proteome</keyword>
<feature type="domain" description="HTH lysR-type" evidence="5">
    <location>
        <begin position="1"/>
        <end position="60"/>
    </location>
</feature>
<sequence>MKISLVQLRLLEAVAETGSVGAAARKLGLTQSGASQALSTLEKILGLDLLARKRDGAMLTAFGQTILDDARSALSAVDRIEAQARKMVTNAPDRLRVAAIPSQLEYVVPDLRKTFLRLHPCVEFSTFEGGHDDVSLWVSDGIADIGITSLPFSGLEAVEVGQEELVVVGRRDDPFMRRDMVAPRDLRDRQLIAAAGCELILDRIIHADGGARSEQVRTRDVATVLEMVRHGIGMTLLSEISLPGSDLHDLRAIKLNPPTFRTVYIVYRADSPVRHLIDSFCVIAKDANIKAA</sequence>
<proteinExistence type="inferred from homology"/>
<gene>
    <name evidence="6" type="ORF">CES85_1807</name>
    <name evidence="7" type="ORF">F3W84_19845</name>
</gene>
<dbReference type="Gene3D" id="3.40.190.10">
    <property type="entry name" value="Periplasmic binding protein-like II"/>
    <property type="match status" value="2"/>
</dbReference>
<evidence type="ECO:0000256" key="4">
    <source>
        <dbReference type="ARBA" id="ARBA00023163"/>
    </source>
</evidence>
<evidence type="ECO:0000313" key="8">
    <source>
        <dbReference type="Proteomes" id="UP000215256"/>
    </source>
</evidence>
<evidence type="ECO:0000259" key="5">
    <source>
        <dbReference type="PROSITE" id="PS50931"/>
    </source>
</evidence>
<reference evidence="7 9" key="2">
    <citation type="submission" date="2019-09" db="EMBL/GenBank/DDBJ databases">
        <title>Biological control of the noxious weed angled onion (Allium triquetrum) thwarted by endophytic bacteria in Victoria, Australia.</title>
        <authorList>
            <person name="Tehranchian P."/>
            <person name="Adair R.J."/>
            <person name="Van T.H."/>
            <person name="Morrison P.D."/>
            <person name="Williams H."/>
            <person name="Lawrie A.C."/>
        </authorList>
    </citation>
    <scope>NUCLEOTIDE SEQUENCE [LARGE SCALE GENOMIC DNA]</scope>
    <source>
        <strain evidence="7 9">RPTAtOch1</strain>
    </source>
</reference>
<keyword evidence="3" id="KW-0238">DNA-binding</keyword>
<dbReference type="CDD" id="cd05466">
    <property type="entry name" value="PBP2_LTTR_substrate"/>
    <property type="match status" value="1"/>
</dbReference>
<dbReference type="InterPro" id="IPR000847">
    <property type="entry name" value="LysR_HTH_N"/>
</dbReference>
<evidence type="ECO:0000256" key="2">
    <source>
        <dbReference type="ARBA" id="ARBA00023015"/>
    </source>
</evidence>
<dbReference type="RefSeq" id="WP_095447131.1">
    <property type="nucleotide sequence ID" value="NZ_CP022604.1"/>
</dbReference>
<evidence type="ECO:0000256" key="3">
    <source>
        <dbReference type="ARBA" id="ARBA00023125"/>
    </source>
</evidence>
<dbReference type="InterPro" id="IPR036388">
    <property type="entry name" value="WH-like_DNA-bd_sf"/>
</dbReference>
<comment type="similarity">
    <text evidence="1">Belongs to the LysR transcriptional regulatory family.</text>
</comment>
<reference evidence="6 8" key="1">
    <citation type="submission" date="2017-07" db="EMBL/GenBank/DDBJ databases">
        <title>Phylogenetic study on the rhizospheric bacterium Ochrobactrum sp. A44.</title>
        <authorList>
            <person name="Krzyzanowska D.M."/>
            <person name="Ossowicki A."/>
            <person name="Rajewska M."/>
            <person name="Maciag T."/>
            <person name="Kaczynski Z."/>
            <person name="Czerwicka M."/>
            <person name="Jafra S."/>
        </authorList>
    </citation>
    <scope>NUCLEOTIDE SEQUENCE [LARGE SCALE GENOMIC DNA]</scope>
    <source>
        <strain evidence="6 8">A44</strain>
    </source>
</reference>
<protein>
    <submittedName>
        <fullName evidence="7">LysR family transcriptional regulator</fullName>
    </submittedName>
    <submittedName>
        <fullName evidence="6">LysR substrate binding domain protein</fullName>
    </submittedName>
</protein>
<dbReference type="Pfam" id="PF03466">
    <property type="entry name" value="LysR_substrate"/>
    <property type="match status" value="1"/>
</dbReference>
<evidence type="ECO:0000256" key="1">
    <source>
        <dbReference type="ARBA" id="ARBA00009437"/>
    </source>
</evidence>